<gene>
    <name evidence="1" type="ORF">LSH36_283g03037</name>
</gene>
<proteinExistence type="predicted"/>
<reference evidence="1" key="1">
    <citation type="journal article" date="2023" name="Mol. Biol. Evol.">
        <title>Third-Generation Sequencing Reveals the Adaptive Role of the Epigenome in Three Deep-Sea Polychaetes.</title>
        <authorList>
            <person name="Perez M."/>
            <person name="Aroh O."/>
            <person name="Sun Y."/>
            <person name="Lan Y."/>
            <person name="Juniper S.K."/>
            <person name="Young C.R."/>
            <person name="Angers B."/>
            <person name="Qian P.Y."/>
        </authorList>
    </citation>
    <scope>NUCLEOTIDE SEQUENCE</scope>
    <source>
        <strain evidence="1">P08H-3</strain>
    </source>
</reference>
<dbReference type="AlphaFoldDB" id="A0AAD9JK01"/>
<keyword evidence="2" id="KW-1185">Reference proteome</keyword>
<dbReference type="EMBL" id="JAODUP010000283">
    <property type="protein sequence ID" value="KAK2153853.1"/>
    <property type="molecule type" value="Genomic_DNA"/>
</dbReference>
<dbReference type="PANTHER" id="PTHR47236:SF4">
    <property type="entry name" value="GENE 9195-RELATED"/>
    <property type="match status" value="1"/>
</dbReference>
<feature type="non-terminal residue" evidence="1">
    <location>
        <position position="91"/>
    </location>
</feature>
<name>A0AAD9JK01_9ANNE</name>
<feature type="non-terminal residue" evidence="1">
    <location>
        <position position="1"/>
    </location>
</feature>
<protein>
    <submittedName>
        <fullName evidence="1">Uncharacterized protein</fullName>
    </submittedName>
</protein>
<dbReference type="PANTHER" id="PTHR47236">
    <property type="entry name" value="GENE, 32742-RELATED-RELATED"/>
    <property type="match status" value="1"/>
</dbReference>
<sequence>IVPYQFSCLPGTYTDQTNLTAADQCDPCPEGYYCSFGTTGLLGFNSPKPCMPGHYCPSQTPSPTRYPCPSGTYSDRSDLAKPEDCYICPAT</sequence>
<accession>A0AAD9JK01</accession>
<organism evidence="1 2">
    <name type="scientific">Paralvinella palmiformis</name>
    <dbReference type="NCBI Taxonomy" id="53620"/>
    <lineage>
        <taxon>Eukaryota</taxon>
        <taxon>Metazoa</taxon>
        <taxon>Spiralia</taxon>
        <taxon>Lophotrochozoa</taxon>
        <taxon>Annelida</taxon>
        <taxon>Polychaeta</taxon>
        <taxon>Sedentaria</taxon>
        <taxon>Canalipalpata</taxon>
        <taxon>Terebellida</taxon>
        <taxon>Terebelliformia</taxon>
        <taxon>Alvinellidae</taxon>
        <taxon>Paralvinella</taxon>
    </lineage>
</organism>
<evidence type="ECO:0000313" key="2">
    <source>
        <dbReference type="Proteomes" id="UP001208570"/>
    </source>
</evidence>
<evidence type="ECO:0000313" key="1">
    <source>
        <dbReference type="EMBL" id="KAK2153853.1"/>
    </source>
</evidence>
<comment type="caution">
    <text evidence="1">The sequence shown here is derived from an EMBL/GenBank/DDBJ whole genome shotgun (WGS) entry which is preliminary data.</text>
</comment>
<dbReference type="Proteomes" id="UP001208570">
    <property type="component" value="Unassembled WGS sequence"/>
</dbReference>